<keyword evidence="7" id="KW-1185">Reference proteome</keyword>
<evidence type="ECO:0000256" key="1">
    <source>
        <dbReference type="ARBA" id="ARBA00023015"/>
    </source>
</evidence>
<gene>
    <name evidence="6" type="ORF">WKW80_29850</name>
</gene>
<keyword evidence="3" id="KW-0804">Transcription</keyword>
<dbReference type="InterPro" id="IPR001647">
    <property type="entry name" value="HTH_TetR"/>
</dbReference>
<name>A0ABU8W808_9BURK</name>
<proteinExistence type="predicted"/>
<dbReference type="PROSITE" id="PS50977">
    <property type="entry name" value="HTH_TETR_2"/>
    <property type="match status" value="1"/>
</dbReference>
<dbReference type="PANTHER" id="PTHR47506">
    <property type="entry name" value="TRANSCRIPTIONAL REGULATORY PROTEIN"/>
    <property type="match status" value="1"/>
</dbReference>
<evidence type="ECO:0000256" key="4">
    <source>
        <dbReference type="PROSITE-ProRule" id="PRU00335"/>
    </source>
</evidence>
<feature type="DNA-binding region" description="H-T-H motif" evidence="4">
    <location>
        <begin position="69"/>
        <end position="88"/>
    </location>
</feature>
<organism evidence="6 7">
    <name type="scientific">Variovorax humicola</name>
    <dbReference type="NCBI Taxonomy" id="1769758"/>
    <lineage>
        <taxon>Bacteria</taxon>
        <taxon>Pseudomonadati</taxon>
        <taxon>Pseudomonadota</taxon>
        <taxon>Betaproteobacteria</taxon>
        <taxon>Burkholderiales</taxon>
        <taxon>Comamonadaceae</taxon>
        <taxon>Variovorax</taxon>
    </lineage>
</organism>
<reference evidence="6 7" key="1">
    <citation type="submission" date="2024-03" db="EMBL/GenBank/DDBJ databases">
        <title>Novel species of the genus Variovorax.</title>
        <authorList>
            <person name="Liu Q."/>
            <person name="Xin Y.-H."/>
        </authorList>
    </citation>
    <scope>NUCLEOTIDE SEQUENCE [LARGE SCALE GENOMIC DNA]</scope>
    <source>
        <strain evidence="6 7">KACC 18501</strain>
    </source>
</reference>
<dbReference type="SUPFAM" id="SSF46689">
    <property type="entry name" value="Homeodomain-like"/>
    <property type="match status" value="1"/>
</dbReference>
<evidence type="ECO:0000256" key="3">
    <source>
        <dbReference type="ARBA" id="ARBA00023163"/>
    </source>
</evidence>
<keyword evidence="1" id="KW-0805">Transcription regulation</keyword>
<dbReference type="InterPro" id="IPR036271">
    <property type="entry name" value="Tet_transcr_reg_TetR-rel_C_sf"/>
</dbReference>
<dbReference type="PRINTS" id="PR00455">
    <property type="entry name" value="HTHTETR"/>
</dbReference>
<dbReference type="Pfam" id="PF00440">
    <property type="entry name" value="TetR_N"/>
    <property type="match status" value="1"/>
</dbReference>
<dbReference type="PANTHER" id="PTHR47506:SF3">
    <property type="entry name" value="HTH-TYPE TRANSCRIPTIONAL REGULATOR LMRA"/>
    <property type="match status" value="1"/>
</dbReference>
<sequence>MKSPSNKEGLIQTSNRLVCLICLQCTDRSGNVKPMETKKSPPPERRSARERLLAAADELFYEGGINTVGIERVIERAGVAKASLYDCFGSKEELIRAYLQSRQEARKLRLTSKLAAYETPRDRLLGVFDAMGELMAAPNFRGCAFNRAASESKSGSAIKSTCDEARGWMKDLFTGLAKDAGAADPENLARQLVLLYDGASVSGQLEFGSGAAATARAIAAHMLDAAMPSPKGKAAVDSTA</sequence>
<dbReference type="EMBL" id="JBBKZV010000030">
    <property type="protein sequence ID" value="MEJ8826180.1"/>
    <property type="molecule type" value="Genomic_DNA"/>
</dbReference>
<keyword evidence="2 4" id="KW-0238">DNA-binding</keyword>
<evidence type="ECO:0000256" key="2">
    <source>
        <dbReference type="ARBA" id="ARBA00023125"/>
    </source>
</evidence>
<accession>A0ABU8W808</accession>
<dbReference type="SUPFAM" id="SSF48498">
    <property type="entry name" value="Tetracyclin repressor-like, C-terminal domain"/>
    <property type="match status" value="1"/>
</dbReference>
<evidence type="ECO:0000313" key="6">
    <source>
        <dbReference type="EMBL" id="MEJ8826180.1"/>
    </source>
</evidence>
<feature type="domain" description="HTH tetR-type" evidence="5">
    <location>
        <begin position="46"/>
        <end position="106"/>
    </location>
</feature>
<dbReference type="RefSeq" id="WP_340367218.1">
    <property type="nucleotide sequence ID" value="NZ_JBBKZV010000030.1"/>
</dbReference>
<comment type="caution">
    <text evidence="6">The sequence shown here is derived from an EMBL/GenBank/DDBJ whole genome shotgun (WGS) entry which is preliminary data.</text>
</comment>
<dbReference type="InterPro" id="IPR009057">
    <property type="entry name" value="Homeodomain-like_sf"/>
</dbReference>
<evidence type="ECO:0000259" key="5">
    <source>
        <dbReference type="PROSITE" id="PS50977"/>
    </source>
</evidence>
<evidence type="ECO:0000313" key="7">
    <source>
        <dbReference type="Proteomes" id="UP001363010"/>
    </source>
</evidence>
<dbReference type="Gene3D" id="1.10.357.10">
    <property type="entry name" value="Tetracycline Repressor, domain 2"/>
    <property type="match status" value="1"/>
</dbReference>
<dbReference type="Proteomes" id="UP001363010">
    <property type="component" value="Unassembled WGS sequence"/>
</dbReference>
<protein>
    <submittedName>
        <fullName evidence="6">TetR/AcrR family transcriptional regulator</fullName>
    </submittedName>
</protein>